<name>A0A654ZST7_MYCTX</name>
<gene>
    <name evidence="2" type="ORF">ERS027661_01426</name>
</gene>
<sequence length="60" mass="5851">MSSAGVKGSTVRVTRARSSVAATGCQYTPSAVTVTSGTSDSRVSATPCDAAPSSAIGRTS</sequence>
<dbReference type="AlphaFoldDB" id="A0A654ZST7"/>
<dbReference type="Proteomes" id="UP000049023">
    <property type="component" value="Unassembled WGS sequence"/>
</dbReference>
<dbReference type="EMBL" id="CNFU01000236">
    <property type="protein sequence ID" value="CKR48038.1"/>
    <property type="molecule type" value="Genomic_DNA"/>
</dbReference>
<protein>
    <submittedName>
        <fullName evidence="2">Uncharacterized protein</fullName>
    </submittedName>
</protein>
<feature type="region of interest" description="Disordered" evidence="1">
    <location>
        <begin position="31"/>
        <end position="60"/>
    </location>
</feature>
<evidence type="ECO:0000313" key="2">
    <source>
        <dbReference type="EMBL" id="CKR48038.1"/>
    </source>
</evidence>
<evidence type="ECO:0000313" key="3">
    <source>
        <dbReference type="Proteomes" id="UP000049023"/>
    </source>
</evidence>
<reference evidence="2 3" key="1">
    <citation type="submission" date="2015-03" db="EMBL/GenBank/DDBJ databases">
        <authorList>
            <consortium name="Pathogen Informatics"/>
        </authorList>
    </citation>
    <scope>NUCLEOTIDE SEQUENCE [LARGE SCALE GENOMIC DNA]</scope>
    <source>
        <strain evidence="2 3">Bir 187</strain>
    </source>
</reference>
<evidence type="ECO:0000256" key="1">
    <source>
        <dbReference type="SAM" id="MobiDB-lite"/>
    </source>
</evidence>
<accession>A0A654ZST7</accession>
<organism evidence="2 3">
    <name type="scientific">Mycobacterium tuberculosis</name>
    <dbReference type="NCBI Taxonomy" id="1773"/>
    <lineage>
        <taxon>Bacteria</taxon>
        <taxon>Bacillati</taxon>
        <taxon>Actinomycetota</taxon>
        <taxon>Actinomycetes</taxon>
        <taxon>Mycobacteriales</taxon>
        <taxon>Mycobacteriaceae</taxon>
        <taxon>Mycobacterium</taxon>
        <taxon>Mycobacterium tuberculosis complex</taxon>
    </lineage>
</organism>
<proteinExistence type="predicted"/>
<feature type="compositionally biased region" description="Polar residues" evidence="1">
    <location>
        <begin position="31"/>
        <end position="44"/>
    </location>
</feature>
<feature type="region of interest" description="Disordered" evidence="1">
    <location>
        <begin position="1"/>
        <end position="20"/>
    </location>
</feature>